<name>A0A8S1QLB8_9CILI</name>
<gene>
    <name evidence="2" type="ORF">PSON_ATCC_30995.1.T1110052</name>
</gene>
<dbReference type="AlphaFoldDB" id="A0A8S1QLB8"/>
<keyword evidence="3" id="KW-1185">Reference proteome</keyword>
<evidence type="ECO:0000313" key="2">
    <source>
        <dbReference type="EMBL" id="CAD8116482.1"/>
    </source>
</evidence>
<reference evidence="2" key="1">
    <citation type="submission" date="2021-01" db="EMBL/GenBank/DDBJ databases">
        <authorList>
            <consortium name="Genoscope - CEA"/>
            <person name="William W."/>
        </authorList>
    </citation>
    <scope>NUCLEOTIDE SEQUENCE</scope>
</reference>
<organism evidence="2 3">
    <name type="scientific">Paramecium sonneborni</name>
    <dbReference type="NCBI Taxonomy" id="65129"/>
    <lineage>
        <taxon>Eukaryota</taxon>
        <taxon>Sar</taxon>
        <taxon>Alveolata</taxon>
        <taxon>Ciliophora</taxon>
        <taxon>Intramacronucleata</taxon>
        <taxon>Oligohymenophorea</taxon>
        <taxon>Peniculida</taxon>
        <taxon>Parameciidae</taxon>
        <taxon>Paramecium</taxon>
    </lineage>
</organism>
<sequence>MSSMDSKQKAAVPTYQLNVEINSNQLPENEPQSNQLPENEPWSNQLPENEPQSNQLPENEPQSNKSSHNEPQSLNKKSQIDENDAAMNAKFDFNQGMLDNQDIPLLSELNYYENILIIQDCD</sequence>
<feature type="compositionally biased region" description="Polar residues" evidence="1">
    <location>
        <begin position="15"/>
        <end position="77"/>
    </location>
</feature>
<evidence type="ECO:0000313" key="3">
    <source>
        <dbReference type="Proteomes" id="UP000692954"/>
    </source>
</evidence>
<proteinExistence type="predicted"/>
<protein>
    <submittedName>
        <fullName evidence="2">Uncharacterized protein</fullName>
    </submittedName>
</protein>
<feature type="region of interest" description="Disordered" evidence="1">
    <location>
        <begin position="1"/>
        <end position="88"/>
    </location>
</feature>
<dbReference type="EMBL" id="CAJJDN010000111">
    <property type="protein sequence ID" value="CAD8116482.1"/>
    <property type="molecule type" value="Genomic_DNA"/>
</dbReference>
<dbReference type="Proteomes" id="UP000692954">
    <property type="component" value="Unassembled WGS sequence"/>
</dbReference>
<evidence type="ECO:0000256" key="1">
    <source>
        <dbReference type="SAM" id="MobiDB-lite"/>
    </source>
</evidence>
<comment type="caution">
    <text evidence="2">The sequence shown here is derived from an EMBL/GenBank/DDBJ whole genome shotgun (WGS) entry which is preliminary data.</text>
</comment>
<accession>A0A8S1QLB8</accession>